<keyword evidence="2" id="KW-0677">Repeat</keyword>
<dbReference type="PROSITE" id="PS50287">
    <property type="entry name" value="SRCR_2"/>
    <property type="match status" value="2"/>
</dbReference>
<dbReference type="Pfam" id="PF00530">
    <property type="entry name" value="SRCR"/>
    <property type="match status" value="1"/>
</dbReference>
<dbReference type="AlphaFoldDB" id="A0A1X7SHQ5"/>
<evidence type="ECO:0000313" key="8">
    <source>
        <dbReference type="EnsemblMetazoa" id="Aqu2.1.01605_001"/>
    </source>
</evidence>
<dbReference type="InterPro" id="IPR036772">
    <property type="entry name" value="SRCR-like_dom_sf"/>
</dbReference>
<comment type="caution">
    <text evidence="5">Lacks conserved residue(s) required for the propagation of feature annotation.</text>
</comment>
<dbReference type="PANTHER" id="PTHR19331:SF465">
    <property type="entry name" value="EGG PEPTIDE SPERACT RECEPTOR"/>
    <property type="match status" value="1"/>
</dbReference>
<dbReference type="SUPFAM" id="SSF56487">
    <property type="entry name" value="SRCR-like"/>
    <property type="match status" value="1"/>
</dbReference>
<evidence type="ECO:0000256" key="5">
    <source>
        <dbReference type="PROSITE-ProRule" id="PRU00196"/>
    </source>
</evidence>
<organism evidence="8">
    <name type="scientific">Amphimedon queenslandica</name>
    <name type="common">Sponge</name>
    <dbReference type="NCBI Taxonomy" id="400682"/>
    <lineage>
        <taxon>Eukaryota</taxon>
        <taxon>Metazoa</taxon>
        <taxon>Porifera</taxon>
        <taxon>Demospongiae</taxon>
        <taxon>Heteroscleromorpha</taxon>
        <taxon>Haplosclerida</taxon>
        <taxon>Niphatidae</taxon>
        <taxon>Amphimedon</taxon>
    </lineage>
</organism>
<evidence type="ECO:0000256" key="3">
    <source>
        <dbReference type="ARBA" id="ARBA00023157"/>
    </source>
</evidence>
<evidence type="ECO:0000256" key="6">
    <source>
        <dbReference type="SAM" id="SignalP"/>
    </source>
</evidence>
<dbReference type="SMART" id="SM00202">
    <property type="entry name" value="SR"/>
    <property type="match status" value="1"/>
</dbReference>
<feature type="domain" description="SRCR" evidence="7">
    <location>
        <begin position="30"/>
        <end position="134"/>
    </location>
</feature>
<dbReference type="PANTHER" id="PTHR19331">
    <property type="entry name" value="SCAVENGER RECEPTOR DOMAIN-CONTAINING"/>
    <property type="match status" value="1"/>
</dbReference>
<dbReference type="GO" id="GO:0016020">
    <property type="term" value="C:membrane"/>
    <property type="evidence" value="ECO:0007669"/>
    <property type="project" value="InterPro"/>
</dbReference>
<feature type="signal peptide" evidence="6">
    <location>
        <begin position="1"/>
        <end position="23"/>
    </location>
</feature>
<protein>
    <recommendedName>
        <fullName evidence="7">SRCR domain-containing protein</fullName>
    </recommendedName>
</protein>
<name>A0A1X7SHQ5_AMPQE</name>
<accession>A0A1X7SHQ5</accession>
<feature type="disulfide bond" evidence="5">
    <location>
        <begin position="101"/>
        <end position="111"/>
    </location>
</feature>
<keyword evidence="4" id="KW-0325">Glycoprotein</keyword>
<feature type="domain" description="SRCR" evidence="7">
    <location>
        <begin position="144"/>
        <end position="196"/>
    </location>
</feature>
<reference evidence="8" key="1">
    <citation type="submission" date="2017-05" db="UniProtKB">
        <authorList>
            <consortium name="EnsemblMetazoa"/>
        </authorList>
    </citation>
    <scope>IDENTIFICATION</scope>
</reference>
<dbReference type="Gene3D" id="3.10.250.10">
    <property type="entry name" value="SRCR-like domain"/>
    <property type="match status" value="2"/>
</dbReference>
<evidence type="ECO:0000256" key="4">
    <source>
        <dbReference type="ARBA" id="ARBA00023180"/>
    </source>
</evidence>
<dbReference type="InterPro" id="IPR001190">
    <property type="entry name" value="SRCR"/>
</dbReference>
<keyword evidence="3 5" id="KW-1015">Disulfide bond</keyword>
<keyword evidence="1 6" id="KW-0732">Signal</keyword>
<proteinExistence type="predicted"/>
<evidence type="ECO:0000256" key="2">
    <source>
        <dbReference type="ARBA" id="ARBA00022737"/>
    </source>
</evidence>
<evidence type="ECO:0000259" key="7">
    <source>
        <dbReference type="PROSITE" id="PS50287"/>
    </source>
</evidence>
<feature type="chain" id="PRO_5012553049" description="SRCR domain-containing protein" evidence="6">
    <location>
        <begin position="24"/>
        <end position="196"/>
    </location>
</feature>
<dbReference type="InParanoid" id="A0A1X7SHQ5"/>
<evidence type="ECO:0000256" key="1">
    <source>
        <dbReference type="ARBA" id="ARBA00022729"/>
    </source>
</evidence>
<sequence length="196" mass="21852">MSNMWWSGLGFLFLTLTCLEVSANCVPNSIRLYNSSTSGNLGLLQICNSSRNWSAVCDRGWGCTHSVVACKQLGFINPTRIEYKVQFGPTDYFSFGPYSSCQSSYATLFSCYSSSSNRFRYCSPFINTIGLKCASLNLCTNGKVRLVNDQSPSSIQGRVEYCYEGEWSAFSNQFSSYFSPAVAYAFCYKLGYTQNS</sequence>
<dbReference type="EnsemblMetazoa" id="Aqu2.1.01605_001">
    <property type="protein sequence ID" value="Aqu2.1.01605_001"/>
    <property type="gene ID" value="Aqu2.1.01605"/>
</dbReference>